<dbReference type="AlphaFoldDB" id="A0A1G2C760"/>
<dbReference type="SUPFAM" id="SSF52317">
    <property type="entry name" value="Class I glutamine amidotransferase-like"/>
    <property type="match status" value="1"/>
</dbReference>
<name>A0A1G2C760_9BACT</name>
<accession>A0A1G2C760</accession>
<dbReference type="PANTHER" id="PTHR20842">
    <property type="entry name" value="PROTEASE S51 ALPHA-ASPARTYL DIPEPTIDASE"/>
    <property type="match status" value="1"/>
</dbReference>
<dbReference type="InterPro" id="IPR005320">
    <property type="entry name" value="Peptidase_S51"/>
</dbReference>
<dbReference type="InterPro" id="IPR029062">
    <property type="entry name" value="Class_I_gatase-like"/>
</dbReference>
<comment type="caution">
    <text evidence="5">The sequence shown here is derived from an EMBL/GenBank/DDBJ whole genome shotgun (WGS) entry which is preliminary data.</text>
</comment>
<evidence type="ECO:0000256" key="3">
    <source>
        <dbReference type="ARBA" id="ARBA00022801"/>
    </source>
</evidence>
<keyword evidence="3" id="KW-0378">Hydrolase</keyword>
<dbReference type="PANTHER" id="PTHR20842:SF0">
    <property type="entry name" value="ALPHA-ASPARTYL DIPEPTIDASE"/>
    <property type="match status" value="1"/>
</dbReference>
<dbReference type="EMBL" id="MHKU01000006">
    <property type="protein sequence ID" value="OGY97205.1"/>
    <property type="molecule type" value="Genomic_DNA"/>
</dbReference>
<proteinExistence type="inferred from homology"/>
<keyword evidence="4" id="KW-0720">Serine protease</keyword>
<evidence type="ECO:0000313" key="6">
    <source>
        <dbReference type="Proteomes" id="UP000176648"/>
    </source>
</evidence>
<dbReference type="Proteomes" id="UP000176648">
    <property type="component" value="Unassembled WGS sequence"/>
</dbReference>
<sequence length="204" mass="22834">MKILLASNGKFLIEEGYKLLGIPRNKIRIGYITTASKGASSDEYIKLHQKMMEDNGYSFEEIDVENRSEAELRRFFGDKNIVHMEGGNTYYLLQAIKKSGFDEILRDLLNKGIIYVGTSAGSSIAGPTIELSSHIPEGTPDEELSALNLVPFLIKCHYTDDKEIEYKTKISAVKYPVKFLRDGQGLLVEDGKCTFLGKGEKVEI</sequence>
<keyword evidence="2" id="KW-0645">Protease</keyword>
<protein>
    <recommendedName>
        <fullName evidence="7">Peptidase E</fullName>
    </recommendedName>
</protein>
<evidence type="ECO:0000256" key="1">
    <source>
        <dbReference type="ARBA" id="ARBA00006534"/>
    </source>
</evidence>
<reference evidence="5 6" key="1">
    <citation type="journal article" date="2016" name="Nat. Commun.">
        <title>Thousands of microbial genomes shed light on interconnected biogeochemical processes in an aquifer system.</title>
        <authorList>
            <person name="Anantharaman K."/>
            <person name="Brown C.T."/>
            <person name="Hug L.A."/>
            <person name="Sharon I."/>
            <person name="Castelle C.J."/>
            <person name="Probst A.J."/>
            <person name="Thomas B.C."/>
            <person name="Singh A."/>
            <person name="Wilkins M.J."/>
            <person name="Karaoz U."/>
            <person name="Brodie E.L."/>
            <person name="Williams K.H."/>
            <person name="Hubbard S.S."/>
            <person name="Banfield J.F."/>
        </authorList>
    </citation>
    <scope>NUCLEOTIDE SEQUENCE [LARGE SCALE GENOMIC DNA]</scope>
</reference>
<dbReference type="Pfam" id="PF03575">
    <property type="entry name" value="Peptidase_S51"/>
    <property type="match status" value="1"/>
</dbReference>
<gene>
    <name evidence="5" type="ORF">A2122_02275</name>
</gene>
<dbReference type="Gene3D" id="3.40.50.880">
    <property type="match status" value="1"/>
</dbReference>
<dbReference type="GO" id="GO:0006508">
    <property type="term" value="P:proteolysis"/>
    <property type="evidence" value="ECO:0007669"/>
    <property type="project" value="UniProtKB-KW"/>
</dbReference>
<evidence type="ECO:0000256" key="2">
    <source>
        <dbReference type="ARBA" id="ARBA00022670"/>
    </source>
</evidence>
<dbReference type="GO" id="GO:0008236">
    <property type="term" value="F:serine-type peptidase activity"/>
    <property type="evidence" value="ECO:0007669"/>
    <property type="project" value="UniProtKB-KW"/>
</dbReference>
<comment type="similarity">
    <text evidence="1">Belongs to the peptidase S51 family.</text>
</comment>
<evidence type="ECO:0008006" key="7">
    <source>
        <dbReference type="Google" id="ProtNLM"/>
    </source>
</evidence>
<organism evidence="5 6">
    <name type="scientific">Candidatus Liptonbacteria bacterium GWB1_49_6</name>
    <dbReference type="NCBI Taxonomy" id="1798644"/>
    <lineage>
        <taxon>Bacteria</taxon>
        <taxon>Candidatus Liptoniibacteriota</taxon>
    </lineage>
</organism>
<evidence type="ECO:0000313" key="5">
    <source>
        <dbReference type="EMBL" id="OGY97205.1"/>
    </source>
</evidence>
<evidence type="ECO:0000256" key="4">
    <source>
        <dbReference type="ARBA" id="ARBA00022825"/>
    </source>
</evidence>